<dbReference type="PANTHER" id="PTHR33116:SF78">
    <property type="entry name" value="OS12G0587133 PROTEIN"/>
    <property type="match status" value="1"/>
</dbReference>
<gene>
    <name evidence="2" type="ORF">MTR67_035202</name>
</gene>
<feature type="chain" id="PRO_5041951807" evidence="1">
    <location>
        <begin position="30"/>
        <end position="267"/>
    </location>
</feature>
<protein>
    <submittedName>
        <fullName evidence="2">Uncharacterized protein</fullName>
    </submittedName>
</protein>
<evidence type="ECO:0000256" key="1">
    <source>
        <dbReference type="SAM" id="SignalP"/>
    </source>
</evidence>
<dbReference type="AlphaFoldDB" id="A0AAF0U9I7"/>
<sequence length="267" mass="29707">MAVMHRSMAILLTLIQLVALCSLLPSSLAFASGSTDGYTINGRVKIPGFSLKGSGLAAKASNVKVILNSGQRVAFLRPDGYFSLREGMKEDEFTGEMVEANEGVLSSRNSARLGLKNTGGSIETEEETTLENHLRWARIKIKKLQTRLPMQTGYPKVYDHLNWNFLIHMLQRLGFDTRDLGGKIGELPTIYLVIPLAAKRKSKGMWNGVVEKCEKKLVNWKNQYLPWGGRLTLVNSVLDALPSYMMSVFPIPASVLKRLDAVRRNVL</sequence>
<dbReference type="Proteomes" id="UP001234989">
    <property type="component" value="Chromosome 8"/>
</dbReference>
<dbReference type="PANTHER" id="PTHR33116">
    <property type="entry name" value="REVERSE TRANSCRIPTASE ZINC-BINDING DOMAIN-CONTAINING PROTEIN-RELATED-RELATED"/>
    <property type="match status" value="1"/>
</dbReference>
<keyword evidence="3" id="KW-1185">Reference proteome</keyword>
<accession>A0AAF0U9I7</accession>
<evidence type="ECO:0000313" key="2">
    <source>
        <dbReference type="EMBL" id="WMV41817.1"/>
    </source>
</evidence>
<organism evidence="2 3">
    <name type="scientific">Solanum verrucosum</name>
    <dbReference type="NCBI Taxonomy" id="315347"/>
    <lineage>
        <taxon>Eukaryota</taxon>
        <taxon>Viridiplantae</taxon>
        <taxon>Streptophyta</taxon>
        <taxon>Embryophyta</taxon>
        <taxon>Tracheophyta</taxon>
        <taxon>Spermatophyta</taxon>
        <taxon>Magnoliopsida</taxon>
        <taxon>eudicotyledons</taxon>
        <taxon>Gunneridae</taxon>
        <taxon>Pentapetalae</taxon>
        <taxon>asterids</taxon>
        <taxon>lamiids</taxon>
        <taxon>Solanales</taxon>
        <taxon>Solanaceae</taxon>
        <taxon>Solanoideae</taxon>
        <taxon>Solaneae</taxon>
        <taxon>Solanum</taxon>
    </lineage>
</organism>
<proteinExistence type="predicted"/>
<evidence type="ECO:0000313" key="3">
    <source>
        <dbReference type="Proteomes" id="UP001234989"/>
    </source>
</evidence>
<feature type="signal peptide" evidence="1">
    <location>
        <begin position="1"/>
        <end position="29"/>
    </location>
</feature>
<dbReference type="EMBL" id="CP133619">
    <property type="protein sequence ID" value="WMV41817.1"/>
    <property type="molecule type" value="Genomic_DNA"/>
</dbReference>
<name>A0AAF0U9I7_SOLVR</name>
<keyword evidence="1" id="KW-0732">Signal</keyword>
<reference evidence="2" key="1">
    <citation type="submission" date="2023-08" db="EMBL/GenBank/DDBJ databases">
        <title>A de novo genome assembly of Solanum verrucosum Schlechtendal, a Mexican diploid species geographically isolated from the other diploid A-genome species in potato relatives.</title>
        <authorList>
            <person name="Hosaka K."/>
        </authorList>
    </citation>
    <scope>NUCLEOTIDE SEQUENCE</scope>
    <source>
        <tissue evidence="2">Young leaves</tissue>
    </source>
</reference>